<sequence length="478" mass="54442">MGENIMKSIKEGPLSDGNGSQMLLLEEPMVQYQQGSKLRTNAKEQAMVSRREVVVQDVREDTLRLIKEDLFQRNNCHRQSVYRNVGAPEQRRQYYSCQAETHHATTVGLRYIARDIVKTSDSRLHTTSSDKMLQIMQAQESDYTGCLTRVTDVREFGGANKNLKVLRKLDIENLNGNVVELMLWDDMARNFKKTEYDSMEKLAIIAASSYKVSLYGAILQLILPLLWHRITIERPDIPHLNEYKAQQEVNPPLVISKERCHDLSHEKIRNRFALSTLMQQNPDTYRYIFKAVISDGTTTAQFTFFTPNADIVTHADCTQLVNLYDTPSPREFPSEIFNLQGQRHIFQFHYNPSREKGKIDFYFEDILGKPLQVTSETAPQTEAPEGGKLSVSGPKTPHLLSKETRHGETSTSPDTPSQLTTSDVIIKTPPTTETRFLLKEISDISTQETGSESPREKTHDEGASEEIPSKTTSKRPLF</sequence>
<comment type="caution">
    <text evidence="2">The sequence shown here is derived from an EMBL/GenBank/DDBJ whole genome shotgun (WGS) entry which is preliminary data.</text>
</comment>
<dbReference type="EMBL" id="BQNB010014991">
    <property type="protein sequence ID" value="GJT34758.1"/>
    <property type="molecule type" value="Genomic_DNA"/>
</dbReference>
<evidence type="ECO:0000313" key="3">
    <source>
        <dbReference type="Proteomes" id="UP001151760"/>
    </source>
</evidence>
<feature type="compositionally biased region" description="Polar residues" evidence="1">
    <location>
        <begin position="409"/>
        <end position="434"/>
    </location>
</feature>
<evidence type="ECO:0000313" key="2">
    <source>
        <dbReference type="EMBL" id="GJT34758.1"/>
    </source>
</evidence>
<feature type="region of interest" description="Disordered" evidence="1">
    <location>
        <begin position="376"/>
        <end position="478"/>
    </location>
</feature>
<feature type="compositionally biased region" description="Polar residues" evidence="1">
    <location>
        <begin position="443"/>
        <end position="452"/>
    </location>
</feature>
<reference evidence="2" key="2">
    <citation type="submission" date="2022-01" db="EMBL/GenBank/DDBJ databases">
        <authorList>
            <person name="Yamashiro T."/>
            <person name="Shiraishi A."/>
            <person name="Satake H."/>
            <person name="Nakayama K."/>
        </authorList>
    </citation>
    <scope>NUCLEOTIDE SEQUENCE</scope>
</reference>
<dbReference type="SUPFAM" id="SSF50249">
    <property type="entry name" value="Nucleic acid-binding proteins"/>
    <property type="match status" value="1"/>
</dbReference>
<feature type="compositionally biased region" description="Basic and acidic residues" evidence="1">
    <location>
        <begin position="453"/>
        <end position="462"/>
    </location>
</feature>
<keyword evidence="3" id="KW-1185">Reference proteome</keyword>
<dbReference type="InterPro" id="IPR012340">
    <property type="entry name" value="NA-bd_OB-fold"/>
</dbReference>
<dbReference type="Proteomes" id="UP001151760">
    <property type="component" value="Unassembled WGS sequence"/>
</dbReference>
<name>A0ABQ5D848_9ASTR</name>
<reference evidence="2" key="1">
    <citation type="journal article" date="2022" name="Int. J. Mol. Sci.">
        <title>Draft Genome of Tanacetum Coccineum: Genomic Comparison of Closely Related Tanacetum-Family Plants.</title>
        <authorList>
            <person name="Yamashiro T."/>
            <person name="Shiraishi A."/>
            <person name="Nakayama K."/>
            <person name="Satake H."/>
        </authorList>
    </citation>
    <scope>NUCLEOTIDE SEQUENCE</scope>
</reference>
<evidence type="ECO:0000256" key="1">
    <source>
        <dbReference type="SAM" id="MobiDB-lite"/>
    </source>
</evidence>
<dbReference type="Gene3D" id="2.40.50.140">
    <property type="entry name" value="Nucleic acid-binding proteins"/>
    <property type="match status" value="2"/>
</dbReference>
<proteinExistence type="predicted"/>
<protein>
    <submittedName>
        <fullName evidence="2">Nucleic acid-binding, OB-fold protein</fullName>
    </submittedName>
</protein>
<accession>A0ABQ5D848</accession>
<organism evidence="2 3">
    <name type="scientific">Tanacetum coccineum</name>
    <dbReference type="NCBI Taxonomy" id="301880"/>
    <lineage>
        <taxon>Eukaryota</taxon>
        <taxon>Viridiplantae</taxon>
        <taxon>Streptophyta</taxon>
        <taxon>Embryophyta</taxon>
        <taxon>Tracheophyta</taxon>
        <taxon>Spermatophyta</taxon>
        <taxon>Magnoliopsida</taxon>
        <taxon>eudicotyledons</taxon>
        <taxon>Gunneridae</taxon>
        <taxon>Pentapetalae</taxon>
        <taxon>asterids</taxon>
        <taxon>campanulids</taxon>
        <taxon>Asterales</taxon>
        <taxon>Asteraceae</taxon>
        <taxon>Asteroideae</taxon>
        <taxon>Anthemideae</taxon>
        <taxon>Anthemidinae</taxon>
        <taxon>Tanacetum</taxon>
    </lineage>
</organism>
<gene>
    <name evidence="2" type="ORF">Tco_0925177</name>
</gene>